<organism evidence="1 2">
    <name type="scientific">Fusarium decemcellulare</name>
    <dbReference type="NCBI Taxonomy" id="57161"/>
    <lineage>
        <taxon>Eukaryota</taxon>
        <taxon>Fungi</taxon>
        <taxon>Dikarya</taxon>
        <taxon>Ascomycota</taxon>
        <taxon>Pezizomycotina</taxon>
        <taxon>Sordariomycetes</taxon>
        <taxon>Hypocreomycetidae</taxon>
        <taxon>Hypocreales</taxon>
        <taxon>Nectriaceae</taxon>
        <taxon>Fusarium</taxon>
        <taxon>Fusarium decemcellulare species complex</taxon>
    </lineage>
</organism>
<comment type="caution">
    <text evidence="1">The sequence shown here is derived from an EMBL/GenBank/DDBJ whole genome shotgun (WGS) entry which is preliminary data.</text>
</comment>
<reference evidence="1" key="1">
    <citation type="submission" date="2022-08" db="EMBL/GenBank/DDBJ databases">
        <title>Genome Sequence of Fusarium decemcellulare.</title>
        <authorList>
            <person name="Buettner E."/>
        </authorList>
    </citation>
    <scope>NUCLEOTIDE SEQUENCE</scope>
    <source>
        <strain evidence="1">Babe19</strain>
    </source>
</reference>
<keyword evidence="2" id="KW-1185">Reference proteome</keyword>
<proteinExistence type="predicted"/>
<sequence length="483" mass="54646">MRLINAETLHLHEFHGEDIPPYAILSHTWGVEEVTFQDWRDHAAAAAKVGFAKIQGTSSAELTEAINSMFAYYQHSRVCFAYLSDVPTAGSVDRETVLWQVRGCRWFTRGWTLQELLAPEELVFHAADWSVIGWKHEPSLVTLISQITKVEEKYLTGQQKLYDACIAKRMSWLSTRKTTRIEDMAYCVLGIFDIIMPLLYGEGTKAFTRLQEEIIKTTNDHTIFCWTWTHSVPKDWTSFLAPSPGQFEGVGETRLQEINSVGGEISIFSMTNAGLSIKLPVMYALGSYFVVLQAGLSHDSRKDPKYACINVQGEKRGNLLYVSRAPYPLRPWYTSNDSEWRLQKRSLLVMNRLSGPWRDFSDELGANRDTYDAVLLPVFNSESLRSQWTYLHIVQQNVVSRAGKIGGFLLKAKAETPDTAIGVGAVGVSLKTSAGAEKNAYLFMGIKFHKRERYLVLDLVPEEDIVMPLSFSMRELKKTCLGD</sequence>
<dbReference type="EMBL" id="JANRMS010000716">
    <property type="protein sequence ID" value="KAJ3535362.1"/>
    <property type="molecule type" value="Genomic_DNA"/>
</dbReference>
<evidence type="ECO:0000313" key="1">
    <source>
        <dbReference type="EMBL" id="KAJ3535362.1"/>
    </source>
</evidence>
<gene>
    <name evidence="1" type="ORF">NM208_g7161</name>
</gene>
<name>A0ACC1SA66_9HYPO</name>
<accession>A0ACC1SA66</accession>
<dbReference type="Proteomes" id="UP001148629">
    <property type="component" value="Unassembled WGS sequence"/>
</dbReference>
<protein>
    <submittedName>
        <fullName evidence="1">Uncharacterized protein</fullName>
    </submittedName>
</protein>
<evidence type="ECO:0000313" key="2">
    <source>
        <dbReference type="Proteomes" id="UP001148629"/>
    </source>
</evidence>